<name>A0ACB9PRK0_BAUVA</name>
<dbReference type="Proteomes" id="UP000828941">
    <property type="component" value="Chromosome 3"/>
</dbReference>
<proteinExistence type="predicted"/>
<sequence length="4601" mass="506803">MATEANIPQDEPAKHNTGLEDRDLMIEQFDSISNESSREGSVKPSYGLNQFPQGFECSSEAEKADIIGEQTKNVNSAELSSPDKAPTEDIRKSGHCQADAIKNQELTHICENENLQSKNIETGADKNEVIDGINVEEEHVHEKVKDAAQVSRLGGEDERVTESSIETEDIDNNNTKYAEDQNEEITLKSGQNEKKEMPSVQEVERKAPESVMSSNKSEHCYEEHELMHDSNEDASAVNVEESPYKHSLEEATSETTSKNGASTGVALEAGEIMNHASFKDCQEKNKDNESIWQEKYVPAIGGKDITEKSTWLNRDEGEAKEDEFNQIGFSETIENSKLTPENAEKSTEQVRHLIEKYEEEEEKDKPTSIIDSVETSLPAEKTQLLESTTKNESDVDSKCPLVEKTEQAESGETCEVSQTEQTCAENENQAKDQSEEEITENMVITHANSEGMVTMEITPKPGEGNELDEVPKTLTETRVEIVDGRKVIPEAKEGDAADDMQLHKTAIESEPENEATLRSPSTEFIRDEAIEQGFQEESTKDAELTLATDNESPTQESIKDVEINTKVDETFDEHKSTDREKTLDVTSEGSSADASGVPDNTTGMVVVDDSKKNEAENQEEGEQSHTENSVSKSQEKENTPRTLSSASGIETGKEHPEEDEETKEQIVAAYSTERKISSISDDFMEPKENLGDLTTEENKNNLVENSKCTSGVFEKDDCTTNDFETNFLKDASEGNTSMKEVRPINEDPLKTSDAAPENRNIETIETKAISLDNVDIDEKQEEEVISEENRNIKVADVADEGGQEMSHDIKEKAQITIIEHENEVTVSIPDKTPATVDPSYVDSETSFIVHSKRDSMLVSSDNEHLNADEGTQKHPEEDLVTLKAQNNISGREETEQWKGEQFSSLTDENDTSKLVIAKEKSIVDVSNNIDDVSCNEKPELEEEEHVEKSEANSAVVGVEREAAEQTKIGSSITEEEPDETKDDELKDENEASHLEIVEEESTVEVPKHIEDVSCMDSKKAEQKNEELVEKAEANSAVVGVEREAAQLTEVGSSSTKEELADTKDVELAYKNAATELEIVKEEKSTVEMLKHAQDIPSHSLEDEKADQEDEELVEKSEANSSVGVETEATELKARSSNTEEEPAETKDDELEDENETSHLEIVEEESTVEVPKHIEDVPCLDKEKNELENEELVKKAEANSAAVGEEREEAQLTEIGSSSAKEELADTKETELADKNAATELEIVKEEKSTVEILKHIEDVPSHSLDDEKADLEDGKLVEKSEANSSVGVEREAAELRAESSITEEEPAETKDAELEDENETSHLEIVAEESTVEVPKHIEEVSSMDSKNAELKNEELVKKVEANSPVVEAEREAAEVTDVGSSSTKEELADTKNTELADKNAVIEWEIVKEKSTVEMLKHVEDVPSHSLEDEKADQEDVELVEKSEANSSVRVETGEAELKAGSSITEEEPAETKDDELEDENETSHLEIVAEESTIEVSKHIEEVSSMESKNAELKNEELVKKVEANSPVVEAEREAAEVTNVGSSSTKEELADTKNAELADKNAASELEIVKEEKSTVEMLKHIEDVPSYSLDDEKADLEGGELVEKSEANSSVGVETGAAELRAGSSITEEEPAETKDDELEDENETSHLEIVAEESTVEVPKYIEEVSSMDSKNAELKNEELVEKVEANSPVVEAEREAAEVTDVGSSSTKEELADTKNAELADKSAASELEIVKEEKSTVEMLKHIEDVPSHSLDDEKADLEGGELVEKSEANSSVGVETGAAELRAGSSITEEEPAETKDDELEDENETSHLEIVAEESTVEVPKHIEEVSSMDSKNAELKNEELVEKVEANSPVVEAEREAAEVTDVGSSSTKEELADTKNAELADKNAATELEIVKEEKSTVEMLKHIEDVPSHSLDDEKADLEGGELVEKSEANSSVGVETGAAELRAGSSITEEEPAETKDDELEDENETSHLEIVAEESTVEVPKHIEEVSCMDGKNAELKNEELIEKVEANSPVVEAEREAAEVNDVGSSSTKEELADTKNAELADKNAAIELEIADLKGGELVEKSEANSSVGVETEAEQLKAGSSINEEEPAETKYDELEDENEASHLEIVEEESTVEVPKHIEEVSSMNKEKFEQENEELVEKAEDNSVVVGAEREAAEPTEVGSSSIEEEFADTKNAELEIVKEDKSTVEVLKPTEDVPSHSLDDEKTDLEDEECVENYEANSSVGVEREATELKASSITEEEPGETKDDDLEDENETSHLKIVEVPKHIKDVSCMDKEKTELENEELVEKAEANSGVAGVEREAAEQIEVGSSSTEEEPAETKNAALADKSAAFKLEIVKEEMPTVEVLKHVEDFSSYSLDNEEDKMEDGELVEKKKDVSCVDKGKTELEDVELVKKAEVNSAVAVVEREATELEAVSSSTEEELANSKNNDLLIEKADRTNENSPCESDHTVDSPEKILDMSQQKKEKSLLGENGNSTPEGASIDDHHEHANSASVGEDIGEESGLVSKDHENVKENKAENPEVLMTDNASQATGEEIIKACESSKSEASVPKSQEEIENPVGTLFSASVGKEKGKEYPNDDKNEDTKTTEEVQVTSSESKEEIEETCVENFSEISSIEHSKGASTLGSSENEKENSDEGNQKHQDEHEALPSELKTETNISDAEETEQKTPLTDENEASKLEIVKDGKLTVQVSKHNEDVSCTDVEKAKLEDDLLIEKSEGNSVIVAVEREASELKAGSSSTEEPVDTKNDELADRNVASKLEFVEHESPIEVPRHIEDASCVDNKKTELENEDLVEKVEGNLVTAAVERDAAELIAGSSSIEEEPADTKNGELVDRNDASDLEIVEDESTAEVPKHIEDASCTENEKAELDELADKNEAPDLEINEKTEQENEDLAEKVEGISAVVEVERETSELKAAIYSTEEEPTEPKSDEVADGDDAPKLEIVEDESTTGVPKHAEDVSCMDNEKIELVNEDLVEKVEGNSAIVTEEREEAELRISDTKEEPADPKTDKVADGNDASKLEIVEDESTIGVPKHVEDASCVDNEKVELENEDLVEKFEGKSAIVAVERKAAELKAGISSTEEEPVDPKSDELADGNDAPKLEIVEYESTIEVPKHMEDALCVENEDLVEKVEGNLAIFAAEREAAKLQAESSSTNEEPTNPKSDKLADRNDASKVEIVEDESTIEVPKHAEDASCMDDEKIELENEDLIEKIEGNPAVVAVKRDTTELKAGSSRNEEEPSETNVDELLRKEADGKDEDTHTKSDHNMGSTEKILSMLVQRKEESHVPGGASLEDQDECTHSISVVDDEKSGLAEGKDQDAEITLKCEEQLKQTPQNDGKEILEELPNMISEGSKAEASTEYPENTNTAEEPTATRLEKFSQMKSEAENQETFNDLQSNRTDENIPCESNENVEGAAEILVTSLKTKDKSLSEEHNNPTPREDSIEVQDEYANSVSAAKHNDEEDSKQLLQNDGKETLEELPDGIFAGKVADASGEYPKNTICTTAEETTARLERTSQKENIEGNVKDTEAENQEVLVTTGTIQADRENMIKVFESSNTEDSVSKPQEIENTVRTLPSAPMETEPRKECPEEDESEETKMKEEVKVTITQAKEQIEEAYSAEEKVSNISDDFLEPKEVQGDWSTEENKNNLDGNSSSISGVFDKEQLETSDPTTENKHVTDIETKANSLDSVNIDEKQEEETVSEETRDLKVAEVEDESGQRMYCDIKDKALITGINHEKEVTISTAILDDQSVHTFIDSSALPAYEEPKTKDKTPEIDRTIYVDSETCFIGHSKGDSLLESSDNKKENADEGIQKPRDEDLDVSSERITENNDDREKWKTEQVSGLADRHDNCNLENVNDEGSTVEVLKHIEVVTCLNSEKSVPEDEELVEESKDSSTVLELETEAAEKVASPNAEEESASTKNGELPIEKVHYNVETADNNENTKELLTGIRTIPVGEETGNKVEVSSSGFKEQTEATELTVEKESVTKASHTEQHKEIIDFGASTSTDASKSCSEHSSSTSKVYEEQAEAEVSKIDKGVIDDAKIDSVTVVIEETDLKKVEQVNEENNKGSDIASDNYSLTTTAAEETTLDSKDLDERQEENSSLKKPFLDEANEGHLKMDCCVEEADKTTAIQHEREVATSSIHMSIEEKDTMTAAKINTTETADETAETHLQARENNLQQKEHEVGKPAGGTQLEGVDIKMECSNDNIIKQENENLHMLSHENTKATSTCKEGEVTQGQEILAHEDSEKFSSSSNFIAPEKLPAESSKIERNELPEEKILEPAHLDTKLKSSSDSEANNQTNEQLPQIKEKRDNIQDWISVSVEHIPGQTSMTNLITKEVHSGVDEAGGSENIEEHTRDSEDNLTELQILSARDTNVYQVKDQAFTSTENSKATESSEQKVKVGLTIEDDPTKKEAAAEVLKLESRTRQAESDLVSEIHENVPQMPLEPIEETIAEVQPKNAEPIRATGINAGVEETEVREEKFELPEEPPQAAANLDEEAKIGHEKDDKRGDECREMDPVSGSKDTDVKVAHKKSHSILSGVGSKVKHSISKVKKAITGKSSHPKSQSPKQTKQ</sequence>
<evidence type="ECO:0000313" key="1">
    <source>
        <dbReference type="EMBL" id="KAI4350649.1"/>
    </source>
</evidence>
<protein>
    <submittedName>
        <fullName evidence="1">Uncharacterized protein</fullName>
    </submittedName>
</protein>
<accession>A0ACB9PRK0</accession>
<reference evidence="1 2" key="1">
    <citation type="journal article" date="2022" name="DNA Res.">
        <title>Chromosomal-level genome assembly of the orchid tree Bauhinia variegata (Leguminosae; Cercidoideae) supports the allotetraploid origin hypothesis of Bauhinia.</title>
        <authorList>
            <person name="Zhong Y."/>
            <person name="Chen Y."/>
            <person name="Zheng D."/>
            <person name="Pang J."/>
            <person name="Liu Y."/>
            <person name="Luo S."/>
            <person name="Meng S."/>
            <person name="Qian L."/>
            <person name="Wei D."/>
            <person name="Dai S."/>
            <person name="Zhou R."/>
        </authorList>
    </citation>
    <scope>NUCLEOTIDE SEQUENCE [LARGE SCALE GENOMIC DNA]</scope>
    <source>
        <strain evidence="1">BV-YZ2020</strain>
    </source>
</reference>
<keyword evidence="2" id="KW-1185">Reference proteome</keyword>
<gene>
    <name evidence="1" type="ORF">L6164_005083</name>
</gene>
<organism evidence="1 2">
    <name type="scientific">Bauhinia variegata</name>
    <name type="common">Purple orchid tree</name>
    <name type="synonym">Phanera variegata</name>
    <dbReference type="NCBI Taxonomy" id="167791"/>
    <lineage>
        <taxon>Eukaryota</taxon>
        <taxon>Viridiplantae</taxon>
        <taxon>Streptophyta</taxon>
        <taxon>Embryophyta</taxon>
        <taxon>Tracheophyta</taxon>
        <taxon>Spermatophyta</taxon>
        <taxon>Magnoliopsida</taxon>
        <taxon>eudicotyledons</taxon>
        <taxon>Gunneridae</taxon>
        <taxon>Pentapetalae</taxon>
        <taxon>rosids</taxon>
        <taxon>fabids</taxon>
        <taxon>Fabales</taxon>
        <taxon>Fabaceae</taxon>
        <taxon>Cercidoideae</taxon>
        <taxon>Cercideae</taxon>
        <taxon>Bauhiniinae</taxon>
        <taxon>Bauhinia</taxon>
    </lineage>
</organism>
<evidence type="ECO:0000313" key="2">
    <source>
        <dbReference type="Proteomes" id="UP000828941"/>
    </source>
</evidence>
<dbReference type="EMBL" id="CM039428">
    <property type="protein sequence ID" value="KAI4350649.1"/>
    <property type="molecule type" value="Genomic_DNA"/>
</dbReference>
<comment type="caution">
    <text evidence="1">The sequence shown here is derived from an EMBL/GenBank/DDBJ whole genome shotgun (WGS) entry which is preliminary data.</text>
</comment>